<feature type="transmembrane region" description="Helical" evidence="6">
    <location>
        <begin position="598"/>
        <end position="617"/>
    </location>
</feature>
<keyword evidence="9" id="KW-1185">Reference proteome</keyword>
<dbReference type="InterPro" id="IPR003689">
    <property type="entry name" value="ZIP"/>
</dbReference>
<dbReference type="Proteomes" id="UP000078348">
    <property type="component" value="Unassembled WGS sequence"/>
</dbReference>
<evidence type="ECO:0000256" key="3">
    <source>
        <dbReference type="ARBA" id="ARBA00022989"/>
    </source>
</evidence>
<feature type="compositionally biased region" description="Basic residues" evidence="5">
    <location>
        <begin position="237"/>
        <end position="247"/>
    </location>
</feature>
<feature type="chain" id="PRO_5008274523" evidence="7">
    <location>
        <begin position="20"/>
        <end position="622"/>
    </location>
</feature>
<feature type="transmembrane region" description="Helical" evidence="6">
    <location>
        <begin position="329"/>
        <end position="346"/>
    </location>
</feature>
<evidence type="ECO:0000256" key="4">
    <source>
        <dbReference type="ARBA" id="ARBA00023136"/>
    </source>
</evidence>
<evidence type="ECO:0000256" key="2">
    <source>
        <dbReference type="ARBA" id="ARBA00022692"/>
    </source>
</evidence>
<feature type="transmembrane region" description="Helical" evidence="6">
    <location>
        <begin position="292"/>
        <end position="309"/>
    </location>
</feature>
<keyword evidence="2 6" id="KW-0812">Transmembrane</keyword>
<proteinExistence type="predicted"/>
<dbReference type="GO" id="GO:0016020">
    <property type="term" value="C:membrane"/>
    <property type="evidence" value="ECO:0007669"/>
    <property type="project" value="UniProtKB-SubCell"/>
</dbReference>
<dbReference type="PANTHER" id="PTHR11040:SF210">
    <property type="entry name" value="ZINC-REGULATED TRANSPORTER 3"/>
    <property type="match status" value="1"/>
</dbReference>
<dbReference type="PANTHER" id="PTHR11040">
    <property type="entry name" value="ZINC/IRON TRANSPORTER"/>
    <property type="match status" value="1"/>
</dbReference>
<evidence type="ECO:0000313" key="8">
    <source>
        <dbReference type="EMBL" id="OAO14603.1"/>
    </source>
</evidence>
<protein>
    <submittedName>
        <fullName evidence="8">Zinc/iron permease</fullName>
    </submittedName>
</protein>
<feature type="compositionally biased region" description="Basic and acidic residues" evidence="5">
    <location>
        <begin position="100"/>
        <end position="115"/>
    </location>
</feature>
<sequence length="622" mass="69996">MCIVFFFLLFLMWAKPVEYVNDYTEVDANGHILRVNGKPFSVYLAENGTDIRDITIADKEFYLRDLNVTEIEIILNKTREERRHFEEENHQQASLSGSKPSEEEHHDHSEEESHQEPSPSESEPSENHRLDHSEVDNHQEPSLSESEPPEEEHHDNSEEAIEEEIIEKENHQEPSLSESEPPEEEHHDHSKDENHQEPSLSESEAPEEHHPDHSEEAIEEESCDEPSLSDNEPKEKEHHHHHHHHHHEPLDMKIRDEDKHPFLAVVLTTISAMAASVGGAVVVFCYKPSPTALGVLLAFSAGIMLYISYMDIMVHAQYDLGENGMLEANLWMFAGMAFFLLLAYLVPEQEEDSTDPAEKEATAADTAVIYNTESMENMKITESRENMDSVEKAKITDNMKITESTKSTENMEKAKITDNMKITESTKSTENMKSVESAKIIESTESTKITESRENVESTEKAQQARLEKMGVMTALGISLHNFPEGLVVFNATVYLTQCTGRGLAVALAIALHNIPEGIAVALPIYCSTHSKWEAMKWCLLSSICEPMAAILFGVLFSDFLTMHIMAALNAVVAGIMIILCVYELLPTALQYTNAKNVAIATIAGQFVMFISLYFLIETGAH</sequence>
<feature type="compositionally biased region" description="Basic and acidic residues" evidence="5">
    <location>
        <begin position="184"/>
        <end position="196"/>
    </location>
</feature>
<keyword evidence="4 6" id="KW-0472">Membrane</keyword>
<evidence type="ECO:0000256" key="1">
    <source>
        <dbReference type="ARBA" id="ARBA00004141"/>
    </source>
</evidence>
<evidence type="ECO:0000256" key="7">
    <source>
        <dbReference type="SAM" id="SignalP"/>
    </source>
</evidence>
<dbReference type="AlphaFoldDB" id="A0A196SC65"/>
<feature type="transmembrane region" description="Helical" evidence="6">
    <location>
        <begin position="563"/>
        <end position="586"/>
    </location>
</feature>
<keyword evidence="3 6" id="KW-1133">Transmembrane helix</keyword>
<accession>A0A196SC65</accession>
<dbReference type="EMBL" id="LXWW01000229">
    <property type="protein sequence ID" value="OAO14603.1"/>
    <property type="molecule type" value="Genomic_DNA"/>
</dbReference>
<comment type="caution">
    <text evidence="8">The sequence shown here is derived from an EMBL/GenBank/DDBJ whole genome shotgun (WGS) entry which is preliminary data.</text>
</comment>
<reference evidence="8 9" key="1">
    <citation type="submission" date="2016-05" db="EMBL/GenBank/DDBJ databases">
        <title>Nuclear genome of Blastocystis sp. subtype 1 NandII.</title>
        <authorList>
            <person name="Gentekaki E."/>
            <person name="Curtis B."/>
            <person name="Stairs C."/>
            <person name="Eme L."/>
            <person name="Herman E."/>
            <person name="Klimes V."/>
            <person name="Arias M.C."/>
            <person name="Elias M."/>
            <person name="Hilliou F."/>
            <person name="Klute M."/>
            <person name="Malik S.-B."/>
            <person name="Pightling A."/>
            <person name="Rachubinski R."/>
            <person name="Salas D."/>
            <person name="Schlacht A."/>
            <person name="Suga H."/>
            <person name="Archibald J."/>
            <person name="Ball S.G."/>
            <person name="Clark G."/>
            <person name="Dacks J."/>
            <person name="Van Der Giezen M."/>
            <person name="Tsaousis A."/>
            <person name="Roger A."/>
        </authorList>
    </citation>
    <scope>NUCLEOTIDE SEQUENCE [LARGE SCALE GENOMIC DNA]</scope>
    <source>
        <strain evidence="9">ATCC 50177 / NandII</strain>
    </source>
</reference>
<comment type="subcellular location">
    <subcellularLocation>
        <location evidence="1">Membrane</location>
        <topology evidence="1">Multi-pass membrane protein</topology>
    </subcellularLocation>
</comment>
<feature type="region of interest" description="Disordered" evidence="5">
    <location>
        <begin position="84"/>
        <end position="252"/>
    </location>
</feature>
<dbReference type="STRING" id="478820.A0A196SC65"/>
<feature type="compositionally biased region" description="Basic and acidic residues" evidence="5">
    <location>
        <begin position="125"/>
        <end position="139"/>
    </location>
</feature>
<keyword evidence="7" id="KW-0732">Signal</keyword>
<dbReference type="OrthoDB" id="262547at2759"/>
<evidence type="ECO:0000256" key="6">
    <source>
        <dbReference type="SAM" id="Phobius"/>
    </source>
</evidence>
<feature type="compositionally biased region" description="Basic and acidic residues" evidence="5">
    <location>
        <begin position="206"/>
        <end position="216"/>
    </location>
</feature>
<evidence type="ECO:0000313" key="9">
    <source>
        <dbReference type="Proteomes" id="UP000078348"/>
    </source>
</evidence>
<gene>
    <name evidence="8" type="ORF">AV274_3698</name>
</gene>
<feature type="transmembrane region" description="Helical" evidence="6">
    <location>
        <begin position="262"/>
        <end position="285"/>
    </location>
</feature>
<dbReference type="GO" id="GO:0005385">
    <property type="term" value="F:zinc ion transmembrane transporter activity"/>
    <property type="evidence" value="ECO:0007669"/>
    <property type="project" value="TreeGrafter"/>
</dbReference>
<dbReference type="Pfam" id="PF02535">
    <property type="entry name" value="Zip"/>
    <property type="match status" value="1"/>
</dbReference>
<feature type="signal peptide" evidence="7">
    <location>
        <begin position="1"/>
        <end position="19"/>
    </location>
</feature>
<organism evidence="8 9">
    <name type="scientific">Blastocystis sp. subtype 1 (strain ATCC 50177 / NandII)</name>
    <dbReference type="NCBI Taxonomy" id="478820"/>
    <lineage>
        <taxon>Eukaryota</taxon>
        <taxon>Sar</taxon>
        <taxon>Stramenopiles</taxon>
        <taxon>Bigyra</taxon>
        <taxon>Opalozoa</taxon>
        <taxon>Opalinata</taxon>
        <taxon>Blastocystidae</taxon>
        <taxon>Blastocystis</taxon>
    </lineage>
</organism>
<feature type="transmembrane region" description="Helical" evidence="6">
    <location>
        <begin position="538"/>
        <end position="557"/>
    </location>
</feature>
<evidence type="ECO:0000256" key="5">
    <source>
        <dbReference type="SAM" id="MobiDB-lite"/>
    </source>
</evidence>
<name>A0A196SC65_BLAHN</name>